<accession>A0A830B1E1</accession>
<dbReference type="GO" id="GO:0005634">
    <property type="term" value="C:nucleus"/>
    <property type="evidence" value="ECO:0007669"/>
    <property type="project" value="UniProtKB-SubCell"/>
</dbReference>
<feature type="region of interest" description="Disordered" evidence="8">
    <location>
        <begin position="917"/>
        <end position="1093"/>
    </location>
</feature>
<comment type="subcellular location">
    <subcellularLocation>
        <location evidence="1">Nucleus</location>
    </subcellularLocation>
</comment>
<dbReference type="SMART" id="SM00490">
    <property type="entry name" value="HELICc"/>
    <property type="match status" value="1"/>
</dbReference>
<dbReference type="EMBL" id="BMAC01000029">
    <property type="protein sequence ID" value="GFP81410.1"/>
    <property type="molecule type" value="Genomic_DNA"/>
</dbReference>
<dbReference type="InterPro" id="IPR014001">
    <property type="entry name" value="Helicase_ATP-bd"/>
</dbReference>
<proteinExistence type="inferred from homology"/>
<dbReference type="FunFam" id="3.40.50.300:FF:000861">
    <property type="entry name" value="Fanconi anemia, complementation group M"/>
    <property type="match status" value="1"/>
</dbReference>
<organism evidence="11 12">
    <name type="scientific">Phtheirospermum japonicum</name>
    <dbReference type="NCBI Taxonomy" id="374723"/>
    <lineage>
        <taxon>Eukaryota</taxon>
        <taxon>Viridiplantae</taxon>
        <taxon>Streptophyta</taxon>
        <taxon>Embryophyta</taxon>
        <taxon>Tracheophyta</taxon>
        <taxon>Spermatophyta</taxon>
        <taxon>Magnoliopsida</taxon>
        <taxon>eudicotyledons</taxon>
        <taxon>Gunneridae</taxon>
        <taxon>Pentapetalae</taxon>
        <taxon>asterids</taxon>
        <taxon>lamiids</taxon>
        <taxon>Lamiales</taxon>
        <taxon>Orobanchaceae</taxon>
        <taxon>Orobanchaceae incertae sedis</taxon>
        <taxon>Phtheirospermum</taxon>
    </lineage>
</organism>
<dbReference type="InterPro" id="IPR027417">
    <property type="entry name" value="P-loop_NTPase"/>
</dbReference>
<dbReference type="PANTHER" id="PTHR14025">
    <property type="entry name" value="FANCONI ANEMIA GROUP M FANCM FAMILY MEMBER"/>
    <property type="match status" value="1"/>
</dbReference>
<dbReference type="InterPro" id="IPR039686">
    <property type="entry name" value="FANCM/Mph1-like_ID"/>
</dbReference>
<dbReference type="GO" id="GO:0005524">
    <property type="term" value="F:ATP binding"/>
    <property type="evidence" value="ECO:0007669"/>
    <property type="project" value="UniProtKB-KW"/>
</dbReference>
<keyword evidence="6" id="KW-0067">ATP-binding</keyword>
<dbReference type="GO" id="GO:0009378">
    <property type="term" value="F:four-way junction helicase activity"/>
    <property type="evidence" value="ECO:0007669"/>
    <property type="project" value="TreeGrafter"/>
</dbReference>
<dbReference type="Pfam" id="PF00271">
    <property type="entry name" value="Helicase_C"/>
    <property type="match status" value="1"/>
</dbReference>
<dbReference type="PROSITE" id="PS51194">
    <property type="entry name" value="HELICASE_CTER"/>
    <property type="match status" value="1"/>
</dbReference>
<feature type="domain" description="Helicase C-terminal" evidence="10">
    <location>
        <begin position="510"/>
        <end position="637"/>
    </location>
</feature>
<dbReference type="Gene3D" id="1.20.1320.20">
    <property type="entry name" value="hef helicase domain"/>
    <property type="match status" value="1"/>
</dbReference>
<dbReference type="GO" id="GO:0036297">
    <property type="term" value="P:interstrand cross-link repair"/>
    <property type="evidence" value="ECO:0007669"/>
    <property type="project" value="TreeGrafter"/>
</dbReference>
<evidence type="ECO:0000256" key="4">
    <source>
        <dbReference type="ARBA" id="ARBA00022801"/>
    </source>
</evidence>
<gene>
    <name evidence="11" type="ORF">PHJA_000284300</name>
</gene>
<evidence type="ECO:0000259" key="9">
    <source>
        <dbReference type="PROSITE" id="PS51192"/>
    </source>
</evidence>
<evidence type="ECO:0000256" key="1">
    <source>
        <dbReference type="ARBA" id="ARBA00004123"/>
    </source>
</evidence>
<dbReference type="InterPro" id="IPR001650">
    <property type="entry name" value="Helicase_C-like"/>
</dbReference>
<dbReference type="OrthoDB" id="6513042at2759"/>
<dbReference type="CDD" id="cd12091">
    <property type="entry name" value="FANCM_ID"/>
    <property type="match status" value="1"/>
</dbReference>
<evidence type="ECO:0000313" key="12">
    <source>
        <dbReference type="Proteomes" id="UP000653305"/>
    </source>
</evidence>
<dbReference type="InterPro" id="IPR006935">
    <property type="entry name" value="Helicase/UvrB_N"/>
</dbReference>
<feature type="region of interest" description="Disordered" evidence="8">
    <location>
        <begin position="89"/>
        <end position="117"/>
    </location>
</feature>
<evidence type="ECO:0000256" key="8">
    <source>
        <dbReference type="SAM" id="MobiDB-lite"/>
    </source>
</evidence>
<dbReference type="InterPro" id="IPR044749">
    <property type="entry name" value="FANCM_DEXDc"/>
</dbReference>
<dbReference type="Pfam" id="PF04851">
    <property type="entry name" value="ResIII"/>
    <property type="match status" value="1"/>
</dbReference>
<dbReference type="Gene3D" id="3.40.50.300">
    <property type="entry name" value="P-loop containing nucleotide triphosphate hydrolases"/>
    <property type="match status" value="2"/>
</dbReference>
<dbReference type="CDD" id="cd18033">
    <property type="entry name" value="DEXDc_FANCM"/>
    <property type="match status" value="1"/>
</dbReference>
<dbReference type="PANTHER" id="PTHR14025:SF20">
    <property type="entry name" value="FANCONI ANEMIA GROUP M PROTEIN"/>
    <property type="match status" value="1"/>
</dbReference>
<feature type="compositionally biased region" description="Polar residues" evidence="8">
    <location>
        <begin position="1083"/>
        <end position="1093"/>
    </location>
</feature>
<dbReference type="GO" id="GO:0043138">
    <property type="term" value="F:3'-5' DNA helicase activity"/>
    <property type="evidence" value="ECO:0007669"/>
    <property type="project" value="InterPro"/>
</dbReference>
<sequence>MASSSVPLLAIDDDDGFDWEAAVQAIDVACLANVAEKPTTSISNFNSSFNHNPQNYLDPVREMQSKGKNDVKFSSVSSTRQSTLDKFVGLSSGNSKKPMGNSEFPNGSRRNVSNDDVIVDKNGGNVAEGEYIEMLNGFVNIDPEAAKTWIYPVNVPHRDYQYSITRTALFSNTLVVLPTGLGKTLIAAVVMYNFFRWFPEGKIVFAAPSRPLVLQQIEACHNIVGIPQEWTIDLTGQTNPTKRADLWKDRRVFFVTPQVFEKDIHSGSCSVKHLVCLVIDEAHRATGNYSYCVAVRELMDTSVQLRILALTATPGCKYCARKILFRADKWAGPGGTWAGKQQTIQLVIDNLRISTLEYRNESDPDVLPYVHDRKIEVIEVAMGDAAFEVNNLLLEVVHPFVARLSSLGVLQKRDFQTYSPPDFLNSRDKFRREPPQGLPQSKFGEIEGYFGVLITLYHVRKLLSSHGISPAFEMLDEKLKQGHFARLMSRNEALLKAKLLMQQTVSHGAPSPKLAKMLEVLVDHFNSPSCLELKTVSVFIASLWKNLKGAITKSTTSGFTGGYNVIVATSIGEEGLDIMEVDLVICFDANVSPLRMIQRMGRTGRKHEGRVPHVFRPEAQFLEMSIEKFVPRGKQVKDCNPVAEPAYKNKLTEAESDLLAKYFAPNGEISRRPSLIAFPHFQAFPSPIDKVVHSSRTEMLIDTMQFLQELTFSNDSKAFSAQDEDILDPFARDEIVGPRDKMMIEESSYYPVEEELKKEMIEVEEIAKDAHIEDLPKLKPCVHNTLFGSEFVSVDDVGNVLVLSLPRLPLDSACHLLHNSENHKEITEQTKGNMLEDNMFESSQGNLDWQKRKLLSGDEEIILQSPVSSRMPKELDVSYEDHNFVHETKLLTVVELSDDSTWKHDDEKSLQDKMDVPCAPRAFTSPTPVTKERQSPVAKLSNTSGSEDWLLGSGPKPETVEKQRKFRRLRKLGDLDKKVSSESKEQTGPVRKHKMSKGTDNRSPTKLIRGKKKRAMDGAVYIEEEAEVSSEGMASDNEEDEHENSSYEDSFIDDANFSPDSVVQSSRIDESATSSGPKHDETPQTGLQSTDRISQFACDENESGLDSRKRKLSYYQVQSVPMVNLDKEFSTMSETAGEKGKSCMQIQQVEKKMESIDIFDDDQFFEGIDLDAVEEEAAKLFRQKSECSARGITTLSESVQQNICFIDSAPSFDLGI</sequence>
<keyword evidence="3" id="KW-0547">Nucleotide-binding</keyword>
<dbReference type="GO" id="GO:0000400">
    <property type="term" value="F:four-way junction DNA binding"/>
    <property type="evidence" value="ECO:0007669"/>
    <property type="project" value="TreeGrafter"/>
</dbReference>
<dbReference type="SMART" id="SM00487">
    <property type="entry name" value="DEXDc"/>
    <property type="match status" value="1"/>
</dbReference>
<feature type="compositionally biased region" description="Polar residues" evidence="8">
    <location>
        <begin position="1058"/>
        <end position="1076"/>
    </location>
</feature>
<name>A0A830B1E1_9LAMI</name>
<evidence type="ECO:0000313" key="11">
    <source>
        <dbReference type="EMBL" id="GFP81410.1"/>
    </source>
</evidence>
<keyword evidence="4" id="KW-0378">Hydrolase</keyword>
<comment type="caution">
    <text evidence="11">The sequence shown here is derived from an EMBL/GenBank/DDBJ whole genome shotgun (WGS) entry which is preliminary data.</text>
</comment>
<evidence type="ECO:0000256" key="7">
    <source>
        <dbReference type="ARBA" id="ARBA00023242"/>
    </source>
</evidence>
<keyword evidence="7" id="KW-0539">Nucleus</keyword>
<reference evidence="11" key="1">
    <citation type="submission" date="2020-07" db="EMBL/GenBank/DDBJ databases">
        <title>Ethylene signaling mediates host invasion by parasitic plants.</title>
        <authorList>
            <person name="Yoshida S."/>
        </authorList>
    </citation>
    <scope>NUCLEOTIDE SEQUENCE</scope>
    <source>
        <strain evidence="11">Okayama</strain>
    </source>
</reference>
<dbReference type="GO" id="GO:0016787">
    <property type="term" value="F:hydrolase activity"/>
    <property type="evidence" value="ECO:0007669"/>
    <property type="project" value="UniProtKB-KW"/>
</dbReference>
<evidence type="ECO:0000256" key="6">
    <source>
        <dbReference type="ARBA" id="ARBA00022840"/>
    </source>
</evidence>
<dbReference type="PROSITE" id="PS51192">
    <property type="entry name" value="HELICASE_ATP_BIND_1"/>
    <property type="match status" value="1"/>
</dbReference>
<keyword evidence="5" id="KW-0347">Helicase</keyword>
<dbReference type="GO" id="GO:0045003">
    <property type="term" value="P:double-strand break repair via synthesis-dependent strand annealing"/>
    <property type="evidence" value="ECO:0007669"/>
    <property type="project" value="TreeGrafter"/>
</dbReference>
<feature type="compositionally biased region" description="Basic and acidic residues" evidence="8">
    <location>
        <begin position="971"/>
        <end position="985"/>
    </location>
</feature>
<protein>
    <submittedName>
        <fullName evidence="11">Fanconi anemia group m protein homolog</fullName>
    </submittedName>
</protein>
<evidence type="ECO:0000256" key="2">
    <source>
        <dbReference type="ARBA" id="ARBA00009889"/>
    </source>
</evidence>
<keyword evidence="12" id="KW-1185">Reference proteome</keyword>
<dbReference type="SUPFAM" id="SSF52540">
    <property type="entry name" value="P-loop containing nucleoside triphosphate hydrolases"/>
    <property type="match status" value="1"/>
</dbReference>
<feature type="domain" description="Helicase ATP-binding" evidence="9">
    <location>
        <begin position="164"/>
        <end position="314"/>
    </location>
</feature>
<dbReference type="Proteomes" id="UP000653305">
    <property type="component" value="Unassembled WGS sequence"/>
</dbReference>
<evidence type="ECO:0000256" key="3">
    <source>
        <dbReference type="ARBA" id="ARBA00022741"/>
    </source>
</evidence>
<dbReference type="AlphaFoldDB" id="A0A830B1E1"/>
<evidence type="ECO:0000259" key="10">
    <source>
        <dbReference type="PROSITE" id="PS51194"/>
    </source>
</evidence>
<comment type="similarity">
    <text evidence="2">Belongs to the DEAD box helicase family. DEAH subfamily. FANCM sub-subfamily.</text>
</comment>
<evidence type="ECO:0000256" key="5">
    <source>
        <dbReference type="ARBA" id="ARBA00022806"/>
    </source>
</evidence>